<dbReference type="Pfam" id="PF13649">
    <property type="entry name" value="Methyltransf_25"/>
    <property type="match status" value="1"/>
</dbReference>
<accession>A0A7W5HM90</accession>
<dbReference type="GO" id="GO:0008168">
    <property type="term" value="F:methyltransferase activity"/>
    <property type="evidence" value="ECO:0007669"/>
    <property type="project" value="UniProtKB-KW"/>
</dbReference>
<dbReference type="AlphaFoldDB" id="A0A7W5HM90"/>
<comment type="caution">
    <text evidence="2">The sequence shown here is derived from an EMBL/GenBank/DDBJ whole genome shotgun (WGS) entry which is preliminary data.</text>
</comment>
<organism evidence="2 3">
    <name type="scientific">Halomonas stenophila</name>
    <dbReference type="NCBI Taxonomy" id="795312"/>
    <lineage>
        <taxon>Bacteria</taxon>
        <taxon>Pseudomonadati</taxon>
        <taxon>Pseudomonadota</taxon>
        <taxon>Gammaproteobacteria</taxon>
        <taxon>Oceanospirillales</taxon>
        <taxon>Halomonadaceae</taxon>
        <taxon>Halomonas</taxon>
    </lineage>
</organism>
<dbReference type="GO" id="GO:0032259">
    <property type="term" value="P:methylation"/>
    <property type="evidence" value="ECO:0007669"/>
    <property type="project" value="UniProtKB-KW"/>
</dbReference>
<proteinExistence type="predicted"/>
<reference evidence="2 3" key="1">
    <citation type="submission" date="2020-08" db="EMBL/GenBank/DDBJ databases">
        <title>Genomic Encyclopedia of Type Strains, Phase III (KMG-III): the genomes of soil and plant-associated and newly described type strains.</title>
        <authorList>
            <person name="Whitman W."/>
        </authorList>
    </citation>
    <scope>NUCLEOTIDE SEQUENCE [LARGE SCALE GENOMIC DNA]</scope>
    <source>
        <strain evidence="2 3">CECT 7744</strain>
    </source>
</reference>
<sequence>MTSQTHWDAIYRHKAPDEVSWYQPHLATSLRLIEAAAPARDTAIIDVGGGESTLVDDLLARGYRDLTVLDISPEALEVAKRRLGAAADQVTWQAADITRDALPARRYGLWHDRAVFHFLITPEQRAAYLNQLRNSLMPGGHLVIATFGPQGPTRCSGLDVVRYDADTLAAQLGTDFELMGHQRETHHTPDGKPQSFLYAHFRRSAEG</sequence>
<keyword evidence="2" id="KW-0489">Methyltransferase</keyword>
<dbReference type="RefSeq" id="WP_183384980.1">
    <property type="nucleotide sequence ID" value="NZ_JACHXR010000013.1"/>
</dbReference>
<feature type="domain" description="Methyltransferase" evidence="1">
    <location>
        <begin position="44"/>
        <end position="140"/>
    </location>
</feature>
<dbReference type="PANTHER" id="PTHR12843:SF5">
    <property type="entry name" value="EEF1A LYSINE METHYLTRANSFERASE 2"/>
    <property type="match status" value="1"/>
</dbReference>
<dbReference type="InterPro" id="IPR029063">
    <property type="entry name" value="SAM-dependent_MTases_sf"/>
</dbReference>
<dbReference type="SUPFAM" id="SSF53335">
    <property type="entry name" value="S-adenosyl-L-methionine-dependent methyltransferases"/>
    <property type="match status" value="1"/>
</dbReference>
<evidence type="ECO:0000259" key="1">
    <source>
        <dbReference type="Pfam" id="PF13649"/>
    </source>
</evidence>
<name>A0A7W5HM90_9GAMM</name>
<evidence type="ECO:0000313" key="3">
    <source>
        <dbReference type="Proteomes" id="UP000518892"/>
    </source>
</evidence>
<dbReference type="Gene3D" id="3.40.50.150">
    <property type="entry name" value="Vaccinia Virus protein VP39"/>
    <property type="match status" value="1"/>
</dbReference>
<keyword evidence="2" id="KW-0808">Transferase</keyword>
<dbReference type="InterPro" id="IPR041698">
    <property type="entry name" value="Methyltransf_25"/>
</dbReference>
<keyword evidence="3" id="KW-1185">Reference proteome</keyword>
<gene>
    <name evidence="2" type="ORF">FHR97_003411</name>
</gene>
<dbReference type="EMBL" id="JACHXR010000013">
    <property type="protein sequence ID" value="MBB3232542.1"/>
    <property type="molecule type" value="Genomic_DNA"/>
</dbReference>
<dbReference type="CDD" id="cd02440">
    <property type="entry name" value="AdoMet_MTases"/>
    <property type="match status" value="1"/>
</dbReference>
<evidence type="ECO:0000313" key="2">
    <source>
        <dbReference type="EMBL" id="MBB3232542.1"/>
    </source>
</evidence>
<dbReference type="Proteomes" id="UP000518892">
    <property type="component" value="Unassembled WGS sequence"/>
</dbReference>
<dbReference type="PANTHER" id="PTHR12843">
    <property type="entry name" value="PROTEIN-LYSINE N-METHYLTRANSFERASE METTL10"/>
    <property type="match status" value="1"/>
</dbReference>
<protein>
    <submittedName>
        <fullName evidence="2">SAM-dependent methyltransferase</fullName>
    </submittedName>
</protein>